<evidence type="ECO:0000256" key="17">
    <source>
        <dbReference type="ARBA" id="ARBA00046271"/>
    </source>
</evidence>
<reference evidence="23" key="1">
    <citation type="journal article" date="2020" name="bioRxiv">
        <title>Chromosome-level reference genome of the European wasp spider Argiope bruennichi: a resource for studies on range expansion and evolutionary adaptation.</title>
        <authorList>
            <person name="Sheffer M.M."/>
            <person name="Hoppe A."/>
            <person name="Krehenwinkel H."/>
            <person name="Uhl G."/>
            <person name="Kuss A.W."/>
            <person name="Jensen L."/>
            <person name="Jensen C."/>
            <person name="Gillespie R.G."/>
            <person name="Hoff K.J."/>
            <person name="Prost S."/>
        </authorList>
    </citation>
    <scope>NUCLEOTIDE SEQUENCE</scope>
</reference>
<dbReference type="Proteomes" id="UP000807504">
    <property type="component" value="Unassembled WGS sequence"/>
</dbReference>
<evidence type="ECO:0000256" key="8">
    <source>
        <dbReference type="ARBA" id="ARBA00022832"/>
    </source>
</evidence>
<dbReference type="GO" id="GO:0005524">
    <property type="term" value="F:ATP binding"/>
    <property type="evidence" value="ECO:0007669"/>
    <property type="project" value="UniProtKB-KW"/>
</dbReference>
<keyword evidence="3" id="KW-0813">Transport</keyword>
<protein>
    <recommendedName>
        <fullName evidence="20">Very long-chain fatty acid transport protein</fullName>
        <ecNumber evidence="14">6.2.1.3</ecNumber>
    </recommendedName>
    <alternativeName>
        <fullName evidence="16">Long-chain-fatty-acid--CoA ligase</fullName>
    </alternativeName>
    <alternativeName>
        <fullName evidence="21">Very-long-chain acyl-CoA synthetase</fullName>
    </alternativeName>
</protein>
<comment type="catalytic activity">
    <reaction evidence="15">
        <text>a very long-chain fatty acid + ATP + CoA = a very long-chain fatty acyl-CoA + AMP + diphosphate</text>
        <dbReference type="Rhea" id="RHEA:54536"/>
        <dbReference type="ChEBI" id="CHEBI:30616"/>
        <dbReference type="ChEBI" id="CHEBI:33019"/>
        <dbReference type="ChEBI" id="CHEBI:57287"/>
        <dbReference type="ChEBI" id="CHEBI:58950"/>
        <dbReference type="ChEBI" id="CHEBI:138261"/>
        <dbReference type="ChEBI" id="CHEBI:456215"/>
    </reaction>
    <physiologicalReaction direction="left-to-right" evidence="15">
        <dbReference type="Rhea" id="RHEA:54537"/>
    </physiologicalReaction>
</comment>
<organism evidence="23 24">
    <name type="scientific">Argiope bruennichi</name>
    <name type="common">Wasp spider</name>
    <name type="synonym">Aranea bruennichi</name>
    <dbReference type="NCBI Taxonomy" id="94029"/>
    <lineage>
        <taxon>Eukaryota</taxon>
        <taxon>Metazoa</taxon>
        <taxon>Ecdysozoa</taxon>
        <taxon>Arthropoda</taxon>
        <taxon>Chelicerata</taxon>
        <taxon>Arachnida</taxon>
        <taxon>Araneae</taxon>
        <taxon>Araneomorphae</taxon>
        <taxon>Entelegynae</taxon>
        <taxon>Araneoidea</taxon>
        <taxon>Araneidae</taxon>
        <taxon>Argiope</taxon>
    </lineage>
</organism>
<evidence type="ECO:0000256" key="15">
    <source>
        <dbReference type="ARBA" id="ARBA00036527"/>
    </source>
</evidence>
<dbReference type="Gene3D" id="3.40.50.12780">
    <property type="entry name" value="N-terminal domain of ligase-like"/>
    <property type="match status" value="1"/>
</dbReference>
<dbReference type="GO" id="GO:0005886">
    <property type="term" value="C:plasma membrane"/>
    <property type="evidence" value="ECO:0007669"/>
    <property type="project" value="UniProtKB-SubCell"/>
</dbReference>
<comment type="subcellular location">
    <subcellularLocation>
        <location evidence="1">Cell membrane</location>
        <topology evidence="1">Multi-pass membrane protein</topology>
    </subcellularLocation>
    <subcellularLocation>
        <location evidence="17">Peroxisome membrane</location>
    </subcellularLocation>
</comment>
<evidence type="ECO:0000256" key="12">
    <source>
        <dbReference type="ARBA" id="ARBA00023136"/>
    </source>
</evidence>
<evidence type="ECO:0000313" key="23">
    <source>
        <dbReference type="EMBL" id="KAF8796888.1"/>
    </source>
</evidence>
<dbReference type="EC" id="6.2.1.3" evidence="14"/>
<dbReference type="PROSITE" id="PS00455">
    <property type="entry name" value="AMP_BINDING"/>
    <property type="match status" value="1"/>
</dbReference>
<dbReference type="SUPFAM" id="SSF56801">
    <property type="entry name" value="Acetyl-CoA synthetase-like"/>
    <property type="match status" value="1"/>
</dbReference>
<keyword evidence="12" id="KW-0472">Membrane</keyword>
<dbReference type="GO" id="GO:0044539">
    <property type="term" value="P:long-chain fatty acid import into cell"/>
    <property type="evidence" value="ECO:0007669"/>
    <property type="project" value="TreeGrafter"/>
</dbReference>
<comment type="function">
    <text evidence="19">Acyl-CoA synthetase required for both the import of long chain fatty acids (LCFAs) (C14-C18) and the activation very long chain fatty acids (VLCFAs) (C20-C26) by esterification of the fatty acids into metabolically active CoA-thioesters for subsequent degradation or incorporation into phospholipids. The transport and fatty acyl-CoA synthetase activities are genetically separable and are thus independent activities. Esterifies VLCFAs in the peroxisome matrix. The VLCFAs are actively transported into peroxisomes by a PXA1-PXA2 heterodimeric transporter in the peroxisomal membrane.</text>
</comment>
<dbReference type="FunFam" id="3.30.300.30:FF:000002">
    <property type="entry name" value="Long-chain fatty acid transport protein 1"/>
    <property type="match status" value="1"/>
</dbReference>
<keyword evidence="9" id="KW-0067">ATP-binding</keyword>
<keyword evidence="10" id="KW-1133">Transmembrane helix</keyword>
<evidence type="ECO:0000256" key="7">
    <source>
        <dbReference type="ARBA" id="ARBA00022741"/>
    </source>
</evidence>
<dbReference type="EMBL" id="JABXBU010000001">
    <property type="protein sequence ID" value="KAF8796888.1"/>
    <property type="molecule type" value="Genomic_DNA"/>
</dbReference>
<dbReference type="InterPro" id="IPR045851">
    <property type="entry name" value="AMP-bd_C_sf"/>
</dbReference>
<dbReference type="InterPro" id="IPR020845">
    <property type="entry name" value="AMP-binding_CS"/>
</dbReference>
<keyword evidence="8" id="KW-0443">Lipid metabolism</keyword>
<dbReference type="NCBIfam" id="NF006134">
    <property type="entry name" value="PRK08279.1"/>
    <property type="match status" value="1"/>
</dbReference>
<feature type="domain" description="AMP-dependent synthetase/ligase" evidence="22">
    <location>
        <begin position="88"/>
        <end position="461"/>
    </location>
</feature>
<dbReference type="PANTHER" id="PTHR43107:SF15">
    <property type="entry name" value="FATTY ACID TRANSPORT PROTEIN 3, ISOFORM A"/>
    <property type="match status" value="1"/>
</dbReference>
<evidence type="ECO:0000256" key="10">
    <source>
        <dbReference type="ARBA" id="ARBA00022989"/>
    </source>
</evidence>
<evidence type="ECO:0000256" key="21">
    <source>
        <dbReference type="ARBA" id="ARBA00078285"/>
    </source>
</evidence>
<evidence type="ECO:0000256" key="16">
    <source>
        <dbReference type="ARBA" id="ARBA00041297"/>
    </source>
</evidence>
<evidence type="ECO:0000256" key="14">
    <source>
        <dbReference type="ARBA" id="ARBA00026121"/>
    </source>
</evidence>
<dbReference type="InterPro" id="IPR000873">
    <property type="entry name" value="AMP-dep_synth/lig_dom"/>
</dbReference>
<evidence type="ECO:0000256" key="4">
    <source>
        <dbReference type="ARBA" id="ARBA00022475"/>
    </source>
</evidence>
<keyword evidence="7" id="KW-0547">Nucleotide-binding</keyword>
<gene>
    <name evidence="23" type="ORF">HNY73_001219</name>
</gene>
<evidence type="ECO:0000259" key="22">
    <source>
        <dbReference type="Pfam" id="PF00501"/>
    </source>
</evidence>
<keyword evidence="4" id="KW-1003">Cell membrane</keyword>
<keyword evidence="8" id="KW-0276">Fatty acid metabolism</keyword>
<keyword evidence="5" id="KW-0436">Ligase</keyword>
<sequence>MSPDLSILYFPDLWTECLRNSQNEKPASVPPARINMYTLSIVIQAEMPSLRTLYRTLGRDVKASYLFFKTHSYVKKCHRYDRTLIDNFRSTAQKNRHRTCFIFQDEKWTYQMVDEFSNKVANCFISLGYSKGDEVALLLDNCPEYPCIWLGLAKIGVVTALINTNLKRDSLGHSVNCIDSKAIIFGRSYSETVKEATSFFNNKDSMEYFCFTEKGASTDEIISFPGKSLNALLEEASPSPIDPKEHKIHFNDKLIYIYTSGTTGLPKAAIIRHSRSLWISAAAKFIPQLTDDDVIYNPLPMYHTAGGILFVTVVLMFGGKMIIRKKFSASNYWKDAVKYKVTIAQYIGEMCRYLLNQPVREEEKQHCIRRMFGNGLRPHIWKEFQERFGIYHIIEIYGATEGNANLVNMFGKIGAVGFLPRICERLYPVSLVKVDPETREIVRNEKGLCIRCKPGEPGEMVGKIISNPINSFDGYANQNETKKKIVRNCFEKGDVAFLSGDILIMDEDGYLYFLDRAGDTFRWRGENVSTGEVENIVSRALGHVSCVVYGVEIPNAEGRAGMAAIQVDPKSVNFSEFYQNLSKRLPPYAVPLFLRLSKEIEETGTYKLKKVTYQKEGFNPEEIHDSLFFLDAKQKTYIPLTKELYSDIMTGKLRL</sequence>
<evidence type="ECO:0000256" key="20">
    <source>
        <dbReference type="ARBA" id="ARBA00068795"/>
    </source>
</evidence>
<dbReference type="GO" id="GO:0005778">
    <property type="term" value="C:peroxisomal membrane"/>
    <property type="evidence" value="ECO:0007669"/>
    <property type="project" value="UniProtKB-SubCell"/>
</dbReference>
<dbReference type="PANTHER" id="PTHR43107">
    <property type="entry name" value="LONG-CHAIN FATTY ACID TRANSPORT PROTEIN"/>
    <property type="match status" value="1"/>
</dbReference>
<dbReference type="GO" id="GO:0004467">
    <property type="term" value="F:long-chain fatty acid-CoA ligase activity"/>
    <property type="evidence" value="ECO:0007669"/>
    <property type="project" value="UniProtKB-EC"/>
</dbReference>
<evidence type="ECO:0000256" key="9">
    <source>
        <dbReference type="ARBA" id="ARBA00022840"/>
    </source>
</evidence>
<evidence type="ECO:0000256" key="2">
    <source>
        <dbReference type="ARBA" id="ARBA00006432"/>
    </source>
</evidence>
<evidence type="ECO:0000256" key="11">
    <source>
        <dbReference type="ARBA" id="ARBA00023055"/>
    </source>
</evidence>
<evidence type="ECO:0000256" key="3">
    <source>
        <dbReference type="ARBA" id="ARBA00022448"/>
    </source>
</evidence>
<proteinExistence type="inferred from homology"/>
<evidence type="ECO:0000256" key="18">
    <source>
        <dbReference type="ARBA" id="ARBA00048666"/>
    </source>
</evidence>
<keyword evidence="11" id="KW-0445">Lipid transport</keyword>
<reference evidence="23" key="2">
    <citation type="submission" date="2020-06" db="EMBL/GenBank/DDBJ databases">
        <authorList>
            <person name="Sheffer M."/>
        </authorList>
    </citation>
    <scope>NUCLEOTIDE SEQUENCE</scope>
</reference>
<keyword evidence="6" id="KW-0812">Transmembrane</keyword>
<evidence type="ECO:0000256" key="1">
    <source>
        <dbReference type="ARBA" id="ARBA00004651"/>
    </source>
</evidence>
<dbReference type="FunFam" id="3.40.50.12780:FF:000019">
    <property type="entry name" value="Long-chain fatty acid transporter"/>
    <property type="match status" value="1"/>
</dbReference>
<accession>A0A8T0G365</accession>
<evidence type="ECO:0000256" key="6">
    <source>
        <dbReference type="ARBA" id="ARBA00022692"/>
    </source>
</evidence>
<name>A0A8T0G365_ARGBR</name>
<evidence type="ECO:0000256" key="19">
    <source>
        <dbReference type="ARBA" id="ARBA00060276"/>
    </source>
</evidence>
<evidence type="ECO:0000256" key="5">
    <source>
        <dbReference type="ARBA" id="ARBA00022598"/>
    </source>
</evidence>
<comment type="catalytic activity">
    <reaction evidence="18">
        <text>tetracosanoate + ATP + CoA = tetracosanoyl-CoA + AMP + diphosphate</text>
        <dbReference type="Rhea" id="RHEA:33639"/>
        <dbReference type="ChEBI" id="CHEBI:30616"/>
        <dbReference type="ChEBI" id="CHEBI:31014"/>
        <dbReference type="ChEBI" id="CHEBI:33019"/>
        <dbReference type="ChEBI" id="CHEBI:57287"/>
        <dbReference type="ChEBI" id="CHEBI:65052"/>
        <dbReference type="ChEBI" id="CHEBI:456215"/>
    </reaction>
    <physiologicalReaction direction="left-to-right" evidence="18">
        <dbReference type="Rhea" id="RHEA:33640"/>
    </physiologicalReaction>
</comment>
<comment type="caution">
    <text evidence="23">The sequence shown here is derived from an EMBL/GenBank/DDBJ whole genome shotgun (WGS) entry which is preliminary data.</text>
</comment>
<evidence type="ECO:0000256" key="13">
    <source>
        <dbReference type="ARBA" id="ARBA00023140"/>
    </source>
</evidence>
<dbReference type="GO" id="GO:0005324">
    <property type="term" value="F:long-chain fatty acid transmembrane transporter activity"/>
    <property type="evidence" value="ECO:0007669"/>
    <property type="project" value="TreeGrafter"/>
</dbReference>
<dbReference type="InterPro" id="IPR042099">
    <property type="entry name" value="ANL_N_sf"/>
</dbReference>
<dbReference type="Pfam" id="PF00501">
    <property type="entry name" value="AMP-binding"/>
    <property type="match status" value="1"/>
</dbReference>
<dbReference type="GO" id="GO:0005789">
    <property type="term" value="C:endoplasmic reticulum membrane"/>
    <property type="evidence" value="ECO:0007669"/>
    <property type="project" value="TreeGrafter"/>
</dbReference>
<keyword evidence="24" id="KW-1185">Reference proteome</keyword>
<evidence type="ECO:0000313" key="24">
    <source>
        <dbReference type="Proteomes" id="UP000807504"/>
    </source>
</evidence>
<comment type="similarity">
    <text evidence="2">Belongs to the ATP-dependent AMP-binding enzyme family.</text>
</comment>
<dbReference type="AlphaFoldDB" id="A0A8T0G365"/>
<keyword evidence="13" id="KW-0576">Peroxisome</keyword>
<dbReference type="Gene3D" id="3.30.300.30">
    <property type="match status" value="1"/>
</dbReference>